<evidence type="ECO:0000313" key="5">
    <source>
        <dbReference type="Proteomes" id="UP001195724"/>
    </source>
</evidence>
<dbReference type="Pfam" id="PF04892">
    <property type="entry name" value="VanZ"/>
    <property type="match status" value="1"/>
</dbReference>
<reference evidence="4 5" key="1">
    <citation type="submission" date="2021-01" db="EMBL/GenBank/DDBJ databases">
        <title>Sequencing the genomes of 1000 actinobacteria strains.</title>
        <authorList>
            <person name="Klenk H.-P."/>
        </authorList>
    </citation>
    <scope>NUCLEOTIDE SEQUENCE [LARGE SCALE GENOMIC DNA]</scope>
    <source>
        <strain evidence="4 5">DSM 44581</strain>
    </source>
</reference>
<comment type="caution">
    <text evidence="4">The sequence shown here is derived from an EMBL/GenBank/DDBJ whole genome shotgun (WGS) entry which is preliminary data.</text>
</comment>
<name>A0ABS2S771_9PSEU</name>
<dbReference type="Proteomes" id="UP001195724">
    <property type="component" value="Unassembled WGS sequence"/>
</dbReference>
<dbReference type="RefSeq" id="WP_204842610.1">
    <property type="nucleotide sequence ID" value="NZ_JAFBCL010000001.1"/>
</dbReference>
<evidence type="ECO:0000313" key="4">
    <source>
        <dbReference type="EMBL" id="MBM7811759.1"/>
    </source>
</evidence>
<feature type="transmembrane region" description="Helical" evidence="2">
    <location>
        <begin position="146"/>
        <end position="167"/>
    </location>
</feature>
<accession>A0ABS2S771</accession>
<feature type="transmembrane region" description="Helical" evidence="2">
    <location>
        <begin position="118"/>
        <end position="140"/>
    </location>
</feature>
<feature type="region of interest" description="Disordered" evidence="1">
    <location>
        <begin position="172"/>
        <end position="218"/>
    </location>
</feature>
<dbReference type="InterPro" id="IPR006976">
    <property type="entry name" value="VanZ-like"/>
</dbReference>
<evidence type="ECO:0000256" key="2">
    <source>
        <dbReference type="SAM" id="Phobius"/>
    </source>
</evidence>
<evidence type="ECO:0000259" key="3">
    <source>
        <dbReference type="Pfam" id="PF04892"/>
    </source>
</evidence>
<feature type="transmembrane region" description="Helical" evidence="2">
    <location>
        <begin position="49"/>
        <end position="68"/>
    </location>
</feature>
<dbReference type="EMBL" id="JAFBCL010000001">
    <property type="protein sequence ID" value="MBM7811759.1"/>
    <property type="molecule type" value="Genomic_DNA"/>
</dbReference>
<feature type="transmembrane region" description="Helical" evidence="2">
    <location>
        <begin position="18"/>
        <end position="37"/>
    </location>
</feature>
<organism evidence="4 5">
    <name type="scientific">Saccharothrix algeriensis</name>
    <dbReference type="NCBI Taxonomy" id="173560"/>
    <lineage>
        <taxon>Bacteria</taxon>
        <taxon>Bacillati</taxon>
        <taxon>Actinomycetota</taxon>
        <taxon>Actinomycetes</taxon>
        <taxon>Pseudonocardiales</taxon>
        <taxon>Pseudonocardiaceae</taxon>
        <taxon>Saccharothrix</taxon>
    </lineage>
</organism>
<sequence length="218" mass="21875">MSAQQDAYIAELVLSRPAVVAAVFLGCVVFGTSALAVARWRGWRPAPSVLAGCGLALALAVTLARPGVLDVAVLTADPVGTCLDNDFSLTGSLERLNLVMLVPFAFFATLATRRPLVVALLSAGFSGAVEVVQSATGVGVCEAQDFYNNTVGAVAGVLAGWLVAVVAGGSRGDRGRGGPTAPDRTAPGRTAPDRTAEDGAVEGRAVAGAGSSGRGPRG</sequence>
<protein>
    <recommendedName>
        <fullName evidence="3">VanZ-like domain-containing protein</fullName>
    </recommendedName>
</protein>
<feature type="transmembrane region" description="Helical" evidence="2">
    <location>
        <begin position="95"/>
        <end position="111"/>
    </location>
</feature>
<feature type="domain" description="VanZ-like" evidence="3">
    <location>
        <begin position="96"/>
        <end position="161"/>
    </location>
</feature>
<keyword evidence="2" id="KW-0472">Membrane</keyword>
<keyword evidence="2" id="KW-0812">Transmembrane</keyword>
<proteinExistence type="predicted"/>
<gene>
    <name evidence="4" type="ORF">JOE68_002624</name>
</gene>
<evidence type="ECO:0000256" key="1">
    <source>
        <dbReference type="SAM" id="MobiDB-lite"/>
    </source>
</evidence>
<keyword evidence="5" id="KW-1185">Reference proteome</keyword>
<keyword evidence="2" id="KW-1133">Transmembrane helix</keyword>